<evidence type="ECO:0000256" key="2">
    <source>
        <dbReference type="ARBA" id="ARBA00022723"/>
    </source>
</evidence>
<dbReference type="GO" id="GO:0008270">
    <property type="term" value="F:zinc ion binding"/>
    <property type="evidence" value="ECO:0007669"/>
    <property type="project" value="UniProtKB-KW"/>
</dbReference>
<comment type="caution">
    <text evidence="9">The sequence shown here is derived from an EMBL/GenBank/DDBJ whole genome shotgun (WGS) entry which is preliminary data.</text>
</comment>
<evidence type="ECO:0000256" key="1">
    <source>
        <dbReference type="ARBA" id="ARBA00004123"/>
    </source>
</evidence>
<protein>
    <submittedName>
        <fullName evidence="9">Putative zinc finger matrin-type protein 3</fullName>
    </submittedName>
</protein>
<feature type="domain" description="U1-type" evidence="8">
    <location>
        <begin position="140"/>
        <end position="174"/>
    </location>
</feature>
<dbReference type="InterPro" id="IPR036236">
    <property type="entry name" value="Znf_C2H2_sf"/>
</dbReference>
<evidence type="ECO:0000256" key="3">
    <source>
        <dbReference type="ARBA" id="ARBA00022737"/>
    </source>
</evidence>
<dbReference type="Gene3D" id="3.30.160.60">
    <property type="entry name" value="Classic Zinc Finger"/>
    <property type="match status" value="1"/>
</dbReference>
<keyword evidence="4" id="KW-0863">Zinc-finger</keyword>
<proteinExistence type="predicted"/>
<dbReference type="InterPro" id="IPR051868">
    <property type="entry name" value="ZN346_ZMAT4"/>
</dbReference>
<dbReference type="PANTHER" id="PTHR46144:SF6">
    <property type="entry name" value="C2H2-TYPE DOMAIN-CONTAINING PROTEIN"/>
    <property type="match status" value="1"/>
</dbReference>
<dbReference type="Proteomes" id="UP000230750">
    <property type="component" value="Unassembled WGS sequence"/>
</dbReference>
<dbReference type="InterPro" id="IPR013087">
    <property type="entry name" value="Znf_C2H2_type"/>
</dbReference>
<reference evidence="9 10" key="1">
    <citation type="journal article" date="2017" name="PLoS Biol.">
        <title>The sea cucumber genome provides insights into morphological evolution and visceral regeneration.</title>
        <authorList>
            <person name="Zhang X."/>
            <person name="Sun L."/>
            <person name="Yuan J."/>
            <person name="Sun Y."/>
            <person name="Gao Y."/>
            <person name="Zhang L."/>
            <person name="Li S."/>
            <person name="Dai H."/>
            <person name="Hamel J.F."/>
            <person name="Liu C."/>
            <person name="Yu Y."/>
            <person name="Liu S."/>
            <person name="Lin W."/>
            <person name="Guo K."/>
            <person name="Jin S."/>
            <person name="Xu P."/>
            <person name="Storey K.B."/>
            <person name="Huan P."/>
            <person name="Zhang T."/>
            <person name="Zhou Y."/>
            <person name="Zhang J."/>
            <person name="Lin C."/>
            <person name="Li X."/>
            <person name="Xing L."/>
            <person name="Huo D."/>
            <person name="Sun M."/>
            <person name="Wang L."/>
            <person name="Mercier A."/>
            <person name="Li F."/>
            <person name="Yang H."/>
            <person name="Xiang J."/>
        </authorList>
    </citation>
    <scope>NUCLEOTIDE SEQUENCE [LARGE SCALE GENOMIC DNA]</scope>
    <source>
        <strain evidence="9">Shaxun</strain>
        <tissue evidence="9">Muscle</tissue>
    </source>
</reference>
<evidence type="ECO:0000256" key="4">
    <source>
        <dbReference type="ARBA" id="ARBA00022771"/>
    </source>
</evidence>
<dbReference type="Pfam" id="PF12874">
    <property type="entry name" value="zf-met"/>
    <property type="match status" value="1"/>
</dbReference>
<keyword evidence="5" id="KW-0862">Zinc</keyword>
<dbReference type="PANTHER" id="PTHR46144">
    <property type="entry name" value="ZINC FINGER PROTEIN 385B-LIKE"/>
    <property type="match status" value="1"/>
</dbReference>
<gene>
    <name evidence="9" type="ORF">BSL78_26695</name>
</gene>
<dbReference type="InterPro" id="IPR003604">
    <property type="entry name" value="Matrin/U1-like-C_Znf_C2H2"/>
</dbReference>
<dbReference type="AlphaFoldDB" id="A0A2G8JL74"/>
<dbReference type="SMART" id="SM00451">
    <property type="entry name" value="ZnF_U1"/>
    <property type="match status" value="2"/>
</dbReference>
<keyword evidence="10" id="KW-1185">Reference proteome</keyword>
<dbReference type="EMBL" id="MRZV01001670">
    <property type="protein sequence ID" value="PIK36470.1"/>
    <property type="molecule type" value="Genomic_DNA"/>
</dbReference>
<feature type="compositionally biased region" description="Acidic residues" evidence="7">
    <location>
        <begin position="234"/>
        <end position="244"/>
    </location>
</feature>
<feature type="domain" description="U1-type" evidence="8">
    <location>
        <begin position="61"/>
        <end position="95"/>
    </location>
</feature>
<feature type="compositionally biased region" description="Basic and acidic residues" evidence="7">
    <location>
        <begin position="215"/>
        <end position="233"/>
    </location>
</feature>
<keyword evidence="3" id="KW-0677">Repeat</keyword>
<evidence type="ECO:0000256" key="5">
    <source>
        <dbReference type="ARBA" id="ARBA00022833"/>
    </source>
</evidence>
<dbReference type="SUPFAM" id="SSF57667">
    <property type="entry name" value="beta-beta-alpha zinc fingers"/>
    <property type="match status" value="2"/>
</dbReference>
<comment type="subcellular location">
    <subcellularLocation>
        <location evidence="1">Nucleus</location>
    </subcellularLocation>
</comment>
<keyword evidence="2" id="KW-0479">Metal-binding</keyword>
<accession>A0A2G8JL74</accession>
<name>A0A2G8JL74_STIJA</name>
<evidence type="ECO:0000256" key="6">
    <source>
        <dbReference type="ARBA" id="ARBA00023242"/>
    </source>
</evidence>
<dbReference type="GO" id="GO:0003676">
    <property type="term" value="F:nucleic acid binding"/>
    <property type="evidence" value="ECO:0007669"/>
    <property type="project" value="InterPro"/>
</dbReference>
<evidence type="ECO:0000259" key="8">
    <source>
        <dbReference type="SMART" id="SM00451"/>
    </source>
</evidence>
<feature type="non-terminal residue" evidence="9">
    <location>
        <position position="323"/>
    </location>
</feature>
<keyword evidence="6" id="KW-0539">Nucleus</keyword>
<dbReference type="OrthoDB" id="434647at2759"/>
<feature type="region of interest" description="Disordered" evidence="7">
    <location>
        <begin position="215"/>
        <end position="248"/>
    </location>
</feature>
<organism evidence="9 10">
    <name type="scientific">Stichopus japonicus</name>
    <name type="common">Sea cucumber</name>
    <dbReference type="NCBI Taxonomy" id="307972"/>
    <lineage>
        <taxon>Eukaryota</taxon>
        <taxon>Metazoa</taxon>
        <taxon>Echinodermata</taxon>
        <taxon>Eleutherozoa</taxon>
        <taxon>Echinozoa</taxon>
        <taxon>Holothuroidea</taxon>
        <taxon>Aspidochirotacea</taxon>
        <taxon>Aspidochirotida</taxon>
        <taxon>Stichopodidae</taxon>
        <taxon>Apostichopus</taxon>
    </lineage>
</organism>
<dbReference type="GO" id="GO:0005634">
    <property type="term" value="C:nucleus"/>
    <property type="evidence" value="ECO:0007669"/>
    <property type="project" value="UniProtKB-SubCell"/>
</dbReference>
<evidence type="ECO:0000256" key="7">
    <source>
        <dbReference type="SAM" id="MobiDB-lite"/>
    </source>
</evidence>
<evidence type="ECO:0000313" key="10">
    <source>
        <dbReference type="Proteomes" id="UP000230750"/>
    </source>
</evidence>
<evidence type="ECO:0000313" key="9">
    <source>
        <dbReference type="EMBL" id="PIK36470.1"/>
    </source>
</evidence>
<sequence>MFGSGGIPEVIMADATETVEPSKVSIPGLQSSFVPQGEATLIHQNEKGDLVGPEGSAKSVDEYLYCRLCQAKFEVVKDAMVHYNGEDHKKILIALGKTQANSQHNRASKMPAIADGLESGIFVDDKGCLWGAEKNALTLGEFKRCRLCSVTASSFKTAKEHYNGNKHIKRLKRRAEIEGLEFKSLGKKLYMAVAQGQIERDDDPMGLSEDMRTKVHKDAAAEREAQEKERSEEVEQEGEQEEEGEGVKLEEDMEKATRAFLKENAELHYEGRKHAKMLALKKYGPDLTKNGKPILDLASAGVLYCSSCEVMCITREQLDEHNA</sequence>